<gene>
    <name evidence="1" type="ORF">DFR76_1223</name>
</gene>
<proteinExistence type="predicted"/>
<name>A0A370HKB7_9NOCA</name>
<evidence type="ECO:0000313" key="1">
    <source>
        <dbReference type="EMBL" id="RDI58968.1"/>
    </source>
</evidence>
<sequence length="63" mass="7471">MYHEELACYQRLEQAMRPHASQVLHRYMDGLQAWMQGNHYWSLESGRFALTPAQIHALQRLNS</sequence>
<dbReference type="SUPFAM" id="SSF48576">
    <property type="entry name" value="Terpenoid synthases"/>
    <property type="match status" value="1"/>
</dbReference>
<keyword evidence="2" id="KW-1185">Reference proteome</keyword>
<dbReference type="RefSeq" id="WP_068009620.1">
    <property type="nucleotide sequence ID" value="NZ_QQBC01000022.1"/>
</dbReference>
<protein>
    <submittedName>
        <fullName evidence="1">Uncharacterized protein</fullName>
    </submittedName>
</protein>
<reference evidence="1 2" key="1">
    <citation type="submission" date="2018-07" db="EMBL/GenBank/DDBJ databases">
        <title>Genomic Encyclopedia of Type Strains, Phase IV (KMG-IV): sequencing the most valuable type-strain genomes for metagenomic binning, comparative biology and taxonomic classification.</title>
        <authorList>
            <person name="Goeker M."/>
        </authorList>
    </citation>
    <scope>NUCLEOTIDE SEQUENCE [LARGE SCALE GENOMIC DNA]</scope>
    <source>
        <strain evidence="1 2">DSM 44290</strain>
    </source>
</reference>
<dbReference type="AlphaFoldDB" id="A0A370HKB7"/>
<organism evidence="1 2">
    <name type="scientific">Nocardia pseudobrasiliensis</name>
    <dbReference type="NCBI Taxonomy" id="45979"/>
    <lineage>
        <taxon>Bacteria</taxon>
        <taxon>Bacillati</taxon>
        <taxon>Actinomycetota</taxon>
        <taxon>Actinomycetes</taxon>
        <taxon>Mycobacteriales</taxon>
        <taxon>Nocardiaceae</taxon>
        <taxon>Nocardia</taxon>
    </lineage>
</organism>
<comment type="caution">
    <text evidence="1">The sequence shown here is derived from an EMBL/GenBank/DDBJ whole genome shotgun (WGS) entry which is preliminary data.</text>
</comment>
<evidence type="ECO:0000313" key="2">
    <source>
        <dbReference type="Proteomes" id="UP000254869"/>
    </source>
</evidence>
<dbReference type="Gene3D" id="1.10.600.10">
    <property type="entry name" value="Farnesyl Diphosphate Synthase"/>
    <property type="match status" value="1"/>
</dbReference>
<dbReference type="Proteomes" id="UP000254869">
    <property type="component" value="Unassembled WGS sequence"/>
</dbReference>
<dbReference type="InterPro" id="IPR008949">
    <property type="entry name" value="Isoprenoid_synthase_dom_sf"/>
</dbReference>
<accession>A0A370HKB7</accession>
<dbReference type="EMBL" id="QQBC01000022">
    <property type="protein sequence ID" value="RDI58968.1"/>
    <property type="molecule type" value="Genomic_DNA"/>
</dbReference>